<comment type="caution">
    <text evidence="1">The sequence shown here is derived from an EMBL/GenBank/DDBJ whole genome shotgun (WGS) entry which is preliminary data.</text>
</comment>
<evidence type="ECO:0000313" key="2">
    <source>
        <dbReference type="Proteomes" id="UP000789702"/>
    </source>
</evidence>
<keyword evidence="2" id="KW-1185">Reference proteome</keyword>
<sequence length="89" mass="9933">MTNLPNYLYLQVGARVVFLNNKLFDDSTIGIVTKLIDNHNVEVTFPTSEAASRQQFSLQNTFTLTTHKVQCLTLPHVTTSTDESVFAEG</sequence>
<gene>
    <name evidence="1" type="ORF">DHETER_LOCUS5587</name>
</gene>
<name>A0ACA9M0I7_9GLOM</name>
<dbReference type="EMBL" id="CAJVPU010006322">
    <property type="protein sequence ID" value="CAG8559609.1"/>
    <property type="molecule type" value="Genomic_DNA"/>
</dbReference>
<organism evidence="1 2">
    <name type="scientific">Dentiscutata heterogama</name>
    <dbReference type="NCBI Taxonomy" id="1316150"/>
    <lineage>
        <taxon>Eukaryota</taxon>
        <taxon>Fungi</taxon>
        <taxon>Fungi incertae sedis</taxon>
        <taxon>Mucoromycota</taxon>
        <taxon>Glomeromycotina</taxon>
        <taxon>Glomeromycetes</taxon>
        <taxon>Diversisporales</taxon>
        <taxon>Gigasporaceae</taxon>
        <taxon>Dentiscutata</taxon>
    </lineage>
</organism>
<reference evidence="1" key="1">
    <citation type="submission" date="2021-06" db="EMBL/GenBank/DDBJ databases">
        <authorList>
            <person name="Kallberg Y."/>
            <person name="Tangrot J."/>
            <person name="Rosling A."/>
        </authorList>
    </citation>
    <scope>NUCLEOTIDE SEQUENCE</scope>
    <source>
        <strain evidence="1">IL203A</strain>
    </source>
</reference>
<accession>A0ACA9M0I7</accession>
<evidence type="ECO:0000313" key="1">
    <source>
        <dbReference type="EMBL" id="CAG8559609.1"/>
    </source>
</evidence>
<proteinExistence type="predicted"/>
<dbReference type="Proteomes" id="UP000789702">
    <property type="component" value="Unassembled WGS sequence"/>
</dbReference>
<protein>
    <submittedName>
        <fullName evidence="1">4918_t:CDS:1</fullName>
    </submittedName>
</protein>